<evidence type="ECO:0000256" key="2">
    <source>
        <dbReference type="SAM" id="MobiDB-lite"/>
    </source>
</evidence>
<keyword evidence="7" id="KW-1185">Reference proteome</keyword>
<evidence type="ECO:0000259" key="5">
    <source>
        <dbReference type="Pfam" id="PF07732"/>
    </source>
</evidence>
<dbReference type="Pfam" id="PF07731">
    <property type="entry name" value="Cu-oxidase_2"/>
    <property type="match status" value="1"/>
</dbReference>
<feature type="domain" description="Plastocyanin-like" evidence="4">
    <location>
        <begin position="351"/>
        <end position="429"/>
    </location>
</feature>
<evidence type="ECO:0000259" key="4">
    <source>
        <dbReference type="Pfam" id="PF07731"/>
    </source>
</evidence>
<comment type="caution">
    <text evidence="6">The sequence shown here is derived from an EMBL/GenBank/DDBJ whole genome shotgun (WGS) entry which is preliminary data.</text>
</comment>
<comment type="similarity">
    <text evidence="1">Belongs to the multicopper oxidase family.</text>
</comment>
<sequence>MDSLGIRRPADAGTPPAEQPGEEPGETFDQALPIPPLAPSRIDEDGTRVFELTAQEGTTTFLPGVETSTWGFNGSHLGPTLRAERGEQVAVEVTNELDEPTSVHWHGMHLPPEMDGGPHQEVPAGGTWRPTWEIDQAGATLWYHPHPHGKTEEHVYRGLAGMFIIDDDETTAAGLPSAYGVDDIPVIVQDKEFTEDGQLTLYPSGPSGILGSTVMANGVIGAVQEVTTEHVRLRVLNGSTLRTLGFELSDGRSFQMVASDGGLLRTPFETDHVRLSPGERAEIVVAMEPGTEVMLRSVEPYLGEIPDPGAVGGEDSFDVLLLRAADELAPSPELPTTLTDFGLDEADATVTRRFDLDGYTINGASMDMNRIDEVMDLGATEIWEVVNLNPFPHNFHIHDVQFEILSIDGEAPPPDLAGRKDTFYVETGREYRL</sequence>
<accession>A0ABT5TTZ6</accession>
<name>A0ABT5TTZ6_9MICO</name>
<organism evidence="6 7">
    <name type="scientific">Georgenia halotolerans</name>
    <dbReference type="NCBI Taxonomy" id="3028317"/>
    <lineage>
        <taxon>Bacteria</taxon>
        <taxon>Bacillati</taxon>
        <taxon>Actinomycetota</taxon>
        <taxon>Actinomycetes</taxon>
        <taxon>Micrococcales</taxon>
        <taxon>Bogoriellaceae</taxon>
        <taxon>Georgenia</taxon>
    </lineage>
</organism>
<dbReference type="InterPro" id="IPR011706">
    <property type="entry name" value="Cu-oxidase_C"/>
</dbReference>
<evidence type="ECO:0000256" key="1">
    <source>
        <dbReference type="ARBA" id="ARBA00010609"/>
    </source>
</evidence>
<gene>
    <name evidence="6" type="ORF">PU560_03415</name>
</gene>
<dbReference type="InterPro" id="IPR008972">
    <property type="entry name" value="Cupredoxin"/>
</dbReference>
<protein>
    <submittedName>
        <fullName evidence="6">Multicopper oxidase domain-containing protein</fullName>
    </submittedName>
</protein>
<proteinExistence type="inferred from homology"/>
<dbReference type="InterPro" id="IPR001117">
    <property type="entry name" value="Cu-oxidase_2nd"/>
</dbReference>
<evidence type="ECO:0000259" key="3">
    <source>
        <dbReference type="Pfam" id="PF00394"/>
    </source>
</evidence>
<dbReference type="Proteomes" id="UP001165561">
    <property type="component" value="Unassembled WGS sequence"/>
</dbReference>
<reference evidence="6" key="1">
    <citation type="submission" date="2023-02" db="EMBL/GenBank/DDBJ databases">
        <title>Georgenia sp.10Sc9-8, isolated from a soil sample collected from the Taklamakan desert.</title>
        <authorList>
            <person name="Liu S."/>
        </authorList>
    </citation>
    <scope>NUCLEOTIDE SEQUENCE</scope>
    <source>
        <strain evidence="6">10Sc9-8</strain>
    </source>
</reference>
<dbReference type="CDD" id="cd04232">
    <property type="entry name" value="CuRO_1_CueO_FtsP"/>
    <property type="match status" value="1"/>
</dbReference>
<dbReference type="EMBL" id="JARACI010000529">
    <property type="protein sequence ID" value="MDD9205517.1"/>
    <property type="molecule type" value="Genomic_DNA"/>
</dbReference>
<dbReference type="InterPro" id="IPR045087">
    <property type="entry name" value="Cu-oxidase_fam"/>
</dbReference>
<dbReference type="Pfam" id="PF07732">
    <property type="entry name" value="Cu-oxidase_3"/>
    <property type="match status" value="1"/>
</dbReference>
<dbReference type="Pfam" id="PF00394">
    <property type="entry name" value="Cu-oxidase"/>
    <property type="match status" value="1"/>
</dbReference>
<evidence type="ECO:0000313" key="6">
    <source>
        <dbReference type="EMBL" id="MDD9205517.1"/>
    </source>
</evidence>
<dbReference type="PANTHER" id="PTHR48267">
    <property type="entry name" value="CUPREDOXIN SUPERFAMILY PROTEIN"/>
    <property type="match status" value="1"/>
</dbReference>
<feature type="non-terminal residue" evidence="6">
    <location>
        <position position="433"/>
    </location>
</feature>
<evidence type="ECO:0000313" key="7">
    <source>
        <dbReference type="Proteomes" id="UP001165561"/>
    </source>
</evidence>
<feature type="domain" description="Plastocyanin-like" evidence="5">
    <location>
        <begin position="54"/>
        <end position="169"/>
    </location>
</feature>
<dbReference type="InterPro" id="IPR011707">
    <property type="entry name" value="Cu-oxidase-like_N"/>
</dbReference>
<dbReference type="SUPFAM" id="SSF49503">
    <property type="entry name" value="Cupredoxins"/>
    <property type="match status" value="3"/>
</dbReference>
<dbReference type="Gene3D" id="2.60.40.420">
    <property type="entry name" value="Cupredoxins - blue copper proteins"/>
    <property type="match status" value="3"/>
</dbReference>
<feature type="domain" description="Plastocyanin-like" evidence="3">
    <location>
        <begin position="229"/>
        <end position="288"/>
    </location>
</feature>
<dbReference type="PANTHER" id="PTHR48267:SF1">
    <property type="entry name" value="BILIRUBIN OXIDASE"/>
    <property type="match status" value="1"/>
</dbReference>
<feature type="region of interest" description="Disordered" evidence="2">
    <location>
        <begin position="1"/>
        <end position="33"/>
    </location>
</feature>